<dbReference type="KEGG" id="camu:CA2015_4384"/>
<dbReference type="AlphaFoldDB" id="A0A0H4PZ76"/>
<dbReference type="InterPro" id="IPR008964">
    <property type="entry name" value="Invasin/intimin_cell_adhesion"/>
</dbReference>
<gene>
    <name evidence="2" type="ORF">CA2015_4384</name>
</gene>
<dbReference type="Pfam" id="PF02368">
    <property type="entry name" value="Big_2"/>
    <property type="match status" value="1"/>
</dbReference>
<proteinExistence type="predicted"/>
<dbReference type="PROSITE" id="PS51257">
    <property type="entry name" value="PROKAR_LIPOPROTEIN"/>
    <property type="match status" value="1"/>
</dbReference>
<reference evidence="2 3" key="1">
    <citation type="submission" date="2015-07" db="EMBL/GenBank/DDBJ databases">
        <authorList>
            <person name="Kim K.M."/>
        </authorList>
    </citation>
    <scope>NUCLEOTIDE SEQUENCE [LARGE SCALE GENOMIC DNA]</scope>
    <source>
        <strain evidence="2 3">KCTC 12363</strain>
    </source>
</reference>
<evidence type="ECO:0000313" key="2">
    <source>
        <dbReference type="EMBL" id="AKP53727.1"/>
    </source>
</evidence>
<dbReference type="SUPFAM" id="SSF49373">
    <property type="entry name" value="Invasin/intimin cell-adhesion fragments"/>
    <property type="match status" value="1"/>
</dbReference>
<name>A0A0H4PZ76_9BACT</name>
<dbReference type="Gene3D" id="2.60.40.1080">
    <property type="match status" value="1"/>
</dbReference>
<feature type="domain" description="BIG2" evidence="1">
    <location>
        <begin position="23"/>
        <end position="100"/>
    </location>
</feature>
<evidence type="ECO:0000259" key="1">
    <source>
        <dbReference type="SMART" id="SM00635"/>
    </source>
</evidence>
<sequence length="224" mass="26295">MRNYIIIVFYFVLFACNPSEDPQDEYITLSENDLSISYNDEFQILVVFNRAGYTTADLIWESEAENIANVDQNGLVTGKRKGKTTITVRTADNLFSSSCKVEVQPINFLFKEPYFDFGQDQAFITNKESRYLSVQIPEAMIFDGENQNIRYLNYRFKEGKYEYSFVVLPGDQDIQEEVHDFLIQRYDLLGSSTLRLYFENEEVNITYAIDEYRDIVIFYFPKVN</sequence>
<dbReference type="SMART" id="SM00635">
    <property type="entry name" value="BID_2"/>
    <property type="match status" value="1"/>
</dbReference>
<dbReference type="EMBL" id="CP012040">
    <property type="protein sequence ID" value="AKP53727.1"/>
    <property type="molecule type" value="Genomic_DNA"/>
</dbReference>
<keyword evidence="3" id="KW-1185">Reference proteome</keyword>
<evidence type="ECO:0000313" key="3">
    <source>
        <dbReference type="Proteomes" id="UP000036520"/>
    </source>
</evidence>
<dbReference type="InterPro" id="IPR003343">
    <property type="entry name" value="Big_2"/>
</dbReference>
<accession>A0A0H4PZ76</accession>
<organism evidence="2 3">
    <name type="scientific">Cyclobacterium amurskyense</name>
    <dbReference type="NCBI Taxonomy" id="320787"/>
    <lineage>
        <taxon>Bacteria</taxon>
        <taxon>Pseudomonadati</taxon>
        <taxon>Bacteroidota</taxon>
        <taxon>Cytophagia</taxon>
        <taxon>Cytophagales</taxon>
        <taxon>Cyclobacteriaceae</taxon>
        <taxon>Cyclobacterium</taxon>
    </lineage>
</organism>
<dbReference type="Proteomes" id="UP000036520">
    <property type="component" value="Chromosome"/>
</dbReference>
<dbReference type="STRING" id="320787.CA2015_4384"/>
<protein>
    <recommendedName>
        <fullName evidence="1">BIG2 domain-containing protein</fullName>
    </recommendedName>
</protein>